<dbReference type="STRING" id="1330018.A0A167MYB6"/>
<dbReference type="InterPro" id="IPR055334">
    <property type="entry name" value="PEX8-like"/>
</dbReference>
<dbReference type="OrthoDB" id="2357318at2759"/>
<name>A0A167MYB6_CALVF</name>
<gene>
    <name evidence="1" type="ORF">CALVIDRAFT_597876</name>
</gene>
<dbReference type="PANTHER" id="PTHR39214:SF1">
    <property type="entry name" value="MICROBODY (PEROXISOME) BIOGENESIS PROTEIN PEROXIN 8 (EUROFUNG)"/>
    <property type="match status" value="1"/>
</dbReference>
<dbReference type="AlphaFoldDB" id="A0A167MYB6"/>
<protein>
    <submittedName>
        <fullName evidence="1">Uncharacterized protein</fullName>
    </submittedName>
</protein>
<keyword evidence="2" id="KW-1185">Reference proteome</keyword>
<organism evidence="1 2">
    <name type="scientific">Calocera viscosa (strain TUFC12733)</name>
    <dbReference type="NCBI Taxonomy" id="1330018"/>
    <lineage>
        <taxon>Eukaryota</taxon>
        <taxon>Fungi</taxon>
        <taxon>Dikarya</taxon>
        <taxon>Basidiomycota</taxon>
        <taxon>Agaricomycotina</taxon>
        <taxon>Dacrymycetes</taxon>
        <taxon>Dacrymycetales</taxon>
        <taxon>Dacrymycetaceae</taxon>
        <taxon>Calocera</taxon>
    </lineage>
</organism>
<reference evidence="1 2" key="1">
    <citation type="journal article" date="2016" name="Mol. Biol. Evol.">
        <title>Comparative Genomics of Early-Diverging Mushroom-Forming Fungi Provides Insights into the Origins of Lignocellulose Decay Capabilities.</title>
        <authorList>
            <person name="Nagy L.G."/>
            <person name="Riley R."/>
            <person name="Tritt A."/>
            <person name="Adam C."/>
            <person name="Daum C."/>
            <person name="Floudas D."/>
            <person name="Sun H."/>
            <person name="Yadav J.S."/>
            <person name="Pangilinan J."/>
            <person name="Larsson K.H."/>
            <person name="Matsuura K."/>
            <person name="Barry K."/>
            <person name="Labutti K."/>
            <person name="Kuo R."/>
            <person name="Ohm R.A."/>
            <person name="Bhattacharya S.S."/>
            <person name="Shirouzu T."/>
            <person name="Yoshinaga Y."/>
            <person name="Martin F.M."/>
            <person name="Grigoriev I.V."/>
            <person name="Hibbett D.S."/>
        </authorList>
    </citation>
    <scope>NUCLEOTIDE SEQUENCE [LARGE SCALE GENOMIC DNA]</scope>
    <source>
        <strain evidence="1 2">TUFC12733</strain>
    </source>
</reference>
<proteinExistence type="predicted"/>
<sequence length="568" mass="62033">MAVHREVILWVQVAFPTTMANNVQVQYAQLLSLPSNQRLPSIRATIRALPQSRTRVEVLSYLYTQLSNTPKTPTRDVRAVEDLFQQECKDFLLQNESVVQEVNFERSDHHWLAPTVLAMSGALLRLPERRLSRLPVASLSKHLLLTVSQSLRSDDSALPMLTRLLDKLVTSSITASPGLHILIDHMVALASHTAALARGVSPDGQLPLMLTFTSLSLTILTSLLTHARPSPGDAPHIAGMILKDMHVFADTIWAQYGGVTGAFVQLQRLFYGCADVLANSGVEADECVRSLVRGLTADVPGPSTGPSTSSADGSRKAYVFTIAETLLPVLSPELIYGTLLPLCMPSLDDVKHHAAFESAHSLFLGILSLPPAPAQTGSSPLDVRQYVPYYVSCLLQRVASTELSAVQFTVAYTSLVRTCASLVGTSAPRTQDSLDESITGGALAWYCIQTLVSELRWMPFDKTTDMKYMETLQDTLISLISIVPPDLLVGTLKNVEAYALDLENDGPNIDSEGGGTGRRGKAMFDEVFQQIRSVSDESRGEAMGWWLAVVAKTRRRTLDASEILHARL</sequence>
<accession>A0A167MYB6</accession>
<dbReference type="Proteomes" id="UP000076738">
    <property type="component" value="Unassembled WGS sequence"/>
</dbReference>
<dbReference type="EMBL" id="KV417281">
    <property type="protein sequence ID" value="KZO97169.1"/>
    <property type="molecule type" value="Genomic_DNA"/>
</dbReference>
<evidence type="ECO:0000313" key="2">
    <source>
        <dbReference type="Proteomes" id="UP000076738"/>
    </source>
</evidence>
<dbReference type="PANTHER" id="PTHR39214">
    <property type="entry name" value="MICROBODY (PEROXISOME) BIOGENESIS PROTEIN PEROXIN 8 (EUROFUNG)"/>
    <property type="match status" value="1"/>
</dbReference>
<evidence type="ECO:0000313" key="1">
    <source>
        <dbReference type="EMBL" id="KZO97169.1"/>
    </source>
</evidence>